<dbReference type="RefSeq" id="WP_263047614.1">
    <property type="nucleotide sequence ID" value="NZ_CP106738.1"/>
</dbReference>
<keyword evidence="4" id="KW-1185">Reference proteome</keyword>
<feature type="transmembrane region" description="Helical" evidence="1">
    <location>
        <begin position="153"/>
        <end position="173"/>
    </location>
</feature>
<organism evidence="3 4">
    <name type="scientific">Roseovarius pelagicus</name>
    <dbReference type="NCBI Taxonomy" id="2980108"/>
    <lineage>
        <taxon>Bacteria</taxon>
        <taxon>Pseudomonadati</taxon>
        <taxon>Pseudomonadota</taxon>
        <taxon>Alphaproteobacteria</taxon>
        <taxon>Rhodobacterales</taxon>
        <taxon>Roseobacteraceae</taxon>
        <taxon>Roseovarius</taxon>
    </lineage>
</organism>
<feature type="transmembrane region" description="Helical" evidence="1">
    <location>
        <begin position="211"/>
        <end position="229"/>
    </location>
</feature>
<name>A0ABY6D9J7_9RHOB</name>
<reference evidence="3" key="1">
    <citation type="submission" date="2022-10" db="EMBL/GenBank/DDBJ databases">
        <title>Roseovarius pelagicus sp. nov., isolated from Arctic seawater.</title>
        <authorList>
            <person name="Hong Y.W."/>
            <person name="Hwang C.Y."/>
        </authorList>
    </citation>
    <scope>NUCLEOTIDE SEQUENCE</scope>
    <source>
        <strain evidence="3">HL-MP18</strain>
    </source>
</reference>
<evidence type="ECO:0000313" key="4">
    <source>
        <dbReference type="Proteomes" id="UP001064087"/>
    </source>
</evidence>
<feature type="domain" description="EamA" evidence="2">
    <location>
        <begin position="7"/>
        <end position="138"/>
    </location>
</feature>
<dbReference type="InterPro" id="IPR037185">
    <property type="entry name" value="EmrE-like"/>
</dbReference>
<proteinExistence type="predicted"/>
<feature type="transmembrane region" description="Helical" evidence="1">
    <location>
        <begin position="180"/>
        <end position="199"/>
    </location>
</feature>
<dbReference type="InterPro" id="IPR000620">
    <property type="entry name" value="EamA_dom"/>
</dbReference>
<keyword evidence="1" id="KW-0812">Transmembrane</keyword>
<dbReference type="PANTHER" id="PTHR22911">
    <property type="entry name" value="ACYL-MALONYL CONDENSING ENZYME-RELATED"/>
    <property type="match status" value="1"/>
</dbReference>
<dbReference type="EMBL" id="CP106738">
    <property type="protein sequence ID" value="UXX82814.1"/>
    <property type="molecule type" value="Genomic_DNA"/>
</dbReference>
<accession>A0ABY6D9J7</accession>
<dbReference type="Pfam" id="PF00892">
    <property type="entry name" value="EamA"/>
    <property type="match status" value="1"/>
</dbReference>
<evidence type="ECO:0000256" key="1">
    <source>
        <dbReference type="SAM" id="Phobius"/>
    </source>
</evidence>
<dbReference type="SUPFAM" id="SSF103481">
    <property type="entry name" value="Multidrug resistance efflux transporter EmrE"/>
    <property type="match status" value="2"/>
</dbReference>
<evidence type="ECO:0000259" key="2">
    <source>
        <dbReference type="Pfam" id="PF00892"/>
    </source>
</evidence>
<sequence length="298" mass="31123">MRQHPLFGLALALFGALVLTPDAMLMRLSKMDGVQMMGWRGLCMGGVMITGWALLSNARRADLAAVTNRFGALIILCQCLNSALFSLGIANAPAAVVLIGVATVPVFSALLAWGVLGERARPATWLAIAAVMSGIGIAVFGDHSDEIGFDWAALLGAVAGLGVASVLALNFVVLRARPDLPIALLIGMGALCSGVIGTMLTGPSAMPDGQIWAMALTGAVVLPISFFSLSLAARYTPASNVSLLLLLETVLGPFWVWLAMDEAASPAMLLGGAIVVLSLAIYLLNERRLLLRQRHHAG</sequence>
<dbReference type="Proteomes" id="UP001064087">
    <property type="component" value="Chromosome"/>
</dbReference>
<feature type="transmembrane region" description="Helical" evidence="1">
    <location>
        <begin position="123"/>
        <end position="141"/>
    </location>
</feature>
<gene>
    <name evidence="3" type="ORF">N7U68_17270</name>
</gene>
<feature type="transmembrane region" description="Helical" evidence="1">
    <location>
        <begin position="37"/>
        <end position="58"/>
    </location>
</feature>
<feature type="transmembrane region" description="Helical" evidence="1">
    <location>
        <begin position="266"/>
        <end position="284"/>
    </location>
</feature>
<protein>
    <submittedName>
        <fullName evidence="3">DMT family transporter</fullName>
    </submittedName>
</protein>
<evidence type="ECO:0000313" key="3">
    <source>
        <dbReference type="EMBL" id="UXX82814.1"/>
    </source>
</evidence>
<keyword evidence="1" id="KW-1133">Transmembrane helix</keyword>
<feature type="transmembrane region" description="Helical" evidence="1">
    <location>
        <begin position="241"/>
        <end position="260"/>
    </location>
</feature>
<keyword evidence="1" id="KW-0472">Membrane</keyword>
<feature type="transmembrane region" description="Helical" evidence="1">
    <location>
        <begin position="95"/>
        <end position="116"/>
    </location>
</feature>
<feature type="transmembrane region" description="Helical" evidence="1">
    <location>
        <begin position="70"/>
        <end position="89"/>
    </location>
</feature>
<dbReference type="PANTHER" id="PTHR22911:SF137">
    <property type="entry name" value="SOLUTE CARRIER FAMILY 35 MEMBER G2-RELATED"/>
    <property type="match status" value="1"/>
</dbReference>